<keyword evidence="3" id="KW-1185">Reference proteome</keyword>
<dbReference type="Pfam" id="PF00583">
    <property type="entry name" value="Acetyltransf_1"/>
    <property type="match status" value="1"/>
</dbReference>
<dbReference type="PANTHER" id="PTHR34815:SF2">
    <property type="entry name" value="N-ACETYLTRANSFERASE DOMAIN-CONTAINING PROTEIN"/>
    <property type="match status" value="1"/>
</dbReference>
<dbReference type="Gene3D" id="3.40.630.30">
    <property type="match status" value="1"/>
</dbReference>
<dbReference type="InterPro" id="IPR016181">
    <property type="entry name" value="Acyl_CoA_acyltransferase"/>
</dbReference>
<evidence type="ECO:0000313" key="3">
    <source>
        <dbReference type="Proteomes" id="UP001611383"/>
    </source>
</evidence>
<organism evidence="2 3">
    <name type="scientific">Archangium minus</name>
    <dbReference type="NCBI Taxonomy" id="83450"/>
    <lineage>
        <taxon>Bacteria</taxon>
        <taxon>Pseudomonadati</taxon>
        <taxon>Myxococcota</taxon>
        <taxon>Myxococcia</taxon>
        <taxon>Myxococcales</taxon>
        <taxon>Cystobacterineae</taxon>
        <taxon>Archangiaceae</taxon>
        <taxon>Archangium</taxon>
    </lineage>
</organism>
<dbReference type="InterPro" id="IPR055100">
    <property type="entry name" value="GNAT_LYC1-like"/>
</dbReference>
<sequence>MKLSIATAAEKRERDLLAYEDWGQKLTPEQFVGAEEKQREHAWSKSGMTTWLLREEGPEVLASCETYRMNAVVRANGRTTRGIVFGVASVFVESRLRGRGLATRLMSALERTLVEQEPGALASVLFSDVGPDLYSRVGYVPRPAVDVLFDAHPGSPEAEVDRLLSEKEVAAELESCRPPDEGFIIWPSAAQLDWHIERERIYAGLLGHQRPEFHGAVAGSSRAFWAADLKSDQLLVLLLDARTPDEAEALLRCAGRVAHRAGLQEVVVWESPLPFSWPGSQARRVERESVPMIRPLNANVHPDSWTLIPRGIWV</sequence>
<reference evidence="2 3" key="1">
    <citation type="submission" date="2019-08" db="EMBL/GenBank/DDBJ databases">
        <title>Archangium and Cystobacter genomes.</title>
        <authorList>
            <person name="Chen I.-C.K."/>
            <person name="Wielgoss S."/>
        </authorList>
    </citation>
    <scope>NUCLEOTIDE SEQUENCE [LARGE SCALE GENOMIC DNA]</scope>
    <source>
        <strain evidence="2 3">Cbm 6</strain>
    </source>
</reference>
<dbReference type="Pfam" id="PF22998">
    <property type="entry name" value="GNAT_LYC1-like"/>
    <property type="match status" value="1"/>
</dbReference>
<dbReference type="RefSeq" id="WP_395808616.1">
    <property type="nucleotide sequence ID" value="NZ_CP043494.1"/>
</dbReference>
<protein>
    <submittedName>
        <fullName evidence="2">GNAT family N-acetyltransferase</fullName>
    </submittedName>
</protein>
<dbReference type="PROSITE" id="PS51186">
    <property type="entry name" value="GNAT"/>
    <property type="match status" value="1"/>
</dbReference>
<accession>A0ABY9X3R1</accession>
<evidence type="ECO:0000313" key="2">
    <source>
        <dbReference type="EMBL" id="WNG50019.1"/>
    </source>
</evidence>
<dbReference type="PANTHER" id="PTHR34815">
    <property type="entry name" value="LYSINE ACETYLTRANSFERASE"/>
    <property type="match status" value="1"/>
</dbReference>
<feature type="domain" description="N-acetyltransferase" evidence="1">
    <location>
        <begin position="6"/>
        <end position="170"/>
    </location>
</feature>
<dbReference type="EMBL" id="CP043494">
    <property type="protein sequence ID" value="WNG50019.1"/>
    <property type="molecule type" value="Genomic_DNA"/>
</dbReference>
<name>A0ABY9X3R1_9BACT</name>
<dbReference type="InterPro" id="IPR000182">
    <property type="entry name" value="GNAT_dom"/>
</dbReference>
<dbReference type="InterPro" id="IPR053013">
    <property type="entry name" value="LAT"/>
</dbReference>
<proteinExistence type="predicted"/>
<dbReference type="Proteomes" id="UP001611383">
    <property type="component" value="Chromosome"/>
</dbReference>
<gene>
    <name evidence="2" type="ORF">F0U60_42290</name>
</gene>
<dbReference type="SUPFAM" id="SSF55729">
    <property type="entry name" value="Acyl-CoA N-acyltransferases (Nat)"/>
    <property type="match status" value="1"/>
</dbReference>
<evidence type="ECO:0000259" key="1">
    <source>
        <dbReference type="PROSITE" id="PS51186"/>
    </source>
</evidence>